<evidence type="ECO:0000313" key="2">
    <source>
        <dbReference type="Proteomes" id="UP001341840"/>
    </source>
</evidence>
<name>A0ABU6ZEM1_9FABA</name>
<dbReference type="Proteomes" id="UP001341840">
    <property type="component" value="Unassembled WGS sequence"/>
</dbReference>
<protein>
    <submittedName>
        <fullName evidence="1">Uncharacterized protein</fullName>
    </submittedName>
</protein>
<evidence type="ECO:0000313" key="1">
    <source>
        <dbReference type="EMBL" id="MED6220403.1"/>
    </source>
</evidence>
<accession>A0ABU6ZEM1</accession>
<organism evidence="1 2">
    <name type="scientific">Stylosanthes scabra</name>
    <dbReference type="NCBI Taxonomy" id="79078"/>
    <lineage>
        <taxon>Eukaryota</taxon>
        <taxon>Viridiplantae</taxon>
        <taxon>Streptophyta</taxon>
        <taxon>Embryophyta</taxon>
        <taxon>Tracheophyta</taxon>
        <taxon>Spermatophyta</taxon>
        <taxon>Magnoliopsida</taxon>
        <taxon>eudicotyledons</taxon>
        <taxon>Gunneridae</taxon>
        <taxon>Pentapetalae</taxon>
        <taxon>rosids</taxon>
        <taxon>fabids</taxon>
        <taxon>Fabales</taxon>
        <taxon>Fabaceae</taxon>
        <taxon>Papilionoideae</taxon>
        <taxon>50 kb inversion clade</taxon>
        <taxon>dalbergioids sensu lato</taxon>
        <taxon>Dalbergieae</taxon>
        <taxon>Pterocarpus clade</taxon>
        <taxon>Stylosanthes</taxon>
    </lineage>
</organism>
<dbReference type="EMBL" id="JASCZI010272126">
    <property type="protein sequence ID" value="MED6220403.1"/>
    <property type="molecule type" value="Genomic_DNA"/>
</dbReference>
<reference evidence="1 2" key="1">
    <citation type="journal article" date="2023" name="Plants (Basel)">
        <title>Bridging the Gap: Combining Genomics and Transcriptomics Approaches to Understand Stylosanthes scabra, an Orphan Legume from the Brazilian Caatinga.</title>
        <authorList>
            <person name="Ferreira-Neto J.R.C."/>
            <person name="da Silva M.D."/>
            <person name="Binneck E."/>
            <person name="de Melo N.F."/>
            <person name="da Silva R.H."/>
            <person name="de Melo A.L.T.M."/>
            <person name="Pandolfi V."/>
            <person name="Bustamante F.O."/>
            <person name="Brasileiro-Vidal A.C."/>
            <person name="Benko-Iseppon A.M."/>
        </authorList>
    </citation>
    <scope>NUCLEOTIDE SEQUENCE [LARGE SCALE GENOMIC DNA]</scope>
    <source>
        <tissue evidence="1">Leaves</tissue>
    </source>
</reference>
<proteinExistence type="predicted"/>
<comment type="caution">
    <text evidence="1">The sequence shown here is derived from an EMBL/GenBank/DDBJ whole genome shotgun (WGS) entry which is preliminary data.</text>
</comment>
<sequence>MKPELPNNRCQVACLLPPSWVPFQRVEYLNPPTLEFCVVSRINNRVIIRAITDFRSKGTLKQTMESRFLNFSTSRAGIHHRKDAVLQSMTNRKAIMEYFPWEYLEFWGHSRS</sequence>
<gene>
    <name evidence="1" type="ORF">PIB30_044505</name>
</gene>
<keyword evidence="2" id="KW-1185">Reference proteome</keyword>